<keyword evidence="7 10" id="KW-1133">Transmembrane helix</keyword>
<comment type="subcellular location">
    <subcellularLocation>
        <location evidence="1 10">Golgi apparatus membrane</location>
        <topology evidence="1 10">Single-pass type II membrane protein</topology>
    </subcellularLocation>
</comment>
<gene>
    <name evidence="11" type="ORF">BIW11_08001</name>
</gene>
<dbReference type="GO" id="GO:0016758">
    <property type="term" value="F:hexosyltransferase activity"/>
    <property type="evidence" value="ECO:0007669"/>
    <property type="project" value="InterPro"/>
</dbReference>
<dbReference type="GO" id="GO:0006493">
    <property type="term" value="P:protein O-linked glycosylation"/>
    <property type="evidence" value="ECO:0007669"/>
    <property type="project" value="TreeGrafter"/>
</dbReference>
<organism evidence="11 12">
    <name type="scientific">Tropilaelaps mercedesae</name>
    <dbReference type="NCBI Taxonomy" id="418985"/>
    <lineage>
        <taxon>Eukaryota</taxon>
        <taxon>Metazoa</taxon>
        <taxon>Ecdysozoa</taxon>
        <taxon>Arthropoda</taxon>
        <taxon>Chelicerata</taxon>
        <taxon>Arachnida</taxon>
        <taxon>Acari</taxon>
        <taxon>Parasitiformes</taxon>
        <taxon>Mesostigmata</taxon>
        <taxon>Gamasina</taxon>
        <taxon>Dermanyssoidea</taxon>
        <taxon>Laelapidae</taxon>
        <taxon>Tropilaelaps</taxon>
    </lineage>
</organism>
<comment type="similarity">
    <text evidence="2 10">Belongs to the glycosyltransferase 31 family.</text>
</comment>
<sequence>MVAYGAVNKAAFVNGGIMTTRHRRLGIPRGLACFYARLILTACILCAVFVLFSRLEISIGLWEQKHAAVIERPSKKIVLVPTRHNGPTQRLPGNLVNHTETWKFTYSLKILPTACQTSIRHCNYTERVIICVSTGSNQLEKRQGVRNTWGSWPGVRVLFFFGANKSFQRQLVDEAAKYDDIVQYDFLDTYQNLTYKSISMLRFVSALKWPELKFFIKSDDDTFVNMRLLPKVLSAIQKPGIFGAIQKNARPNRTKKAKWYVPEKEFPHKVFPPYVSGCFYIIPITQAIQMSEHATDLHLFRFEDTYITGLLAEKLNISRYFVPKAGVDFAGSNITDSKIVYSLIAKHYVKPEKMVKIFSYIKNSKSKQIS</sequence>
<dbReference type="Gene3D" id="3.90.550.50">
    <property type="match status" value="1"/>
</dbReference>
<dbReference type="PANTHER" id="PTHR11214">
    <property type="entry name" value="BETA-1,3-N-ACETYLGLUCOSAMINYLTRANSFERASE"/>
    <property type="match status" value="1"/>
</dbReference>
<evidence type="ECO:0000256" key="7">
    <source>
        <dbReference type="ARBA" id="ARBA00022989"/>
    </source>
</evidence>
<keyword evidence="9 10" id="KW-0472">Membrane</keyword>
<dbReference type="Proteomes" id="UP000192247">
    <property type="component" value="Unassembled WGS sequence"/>
</dbReference>
<evidence type="ECO:0000256" key="10">
    <source>
        <dbReference type="RuleBase" id="RU363063"/>
    </source>
</evidence>
<keyword evidence="4" id="KW-0808">Transferase</keyword>
<evidence type="ECO:0000256" key="4">
    <source>
        <dbReference type="ARBA" id="ARBA00022679"/>
    </source>
</evidence>
<dbReference type="GO" id="GO:0000139">
    <property type="term" value="C:Golgi membrane"/>
    <property type="evidence" value="ECO:0007669"/>
    <property type="project" value="UniProtKB-SubCell"/>
</dbReference>
<dbReference type="InParanoid" id="A0A1V9XRG4"/>
<proteinExistence type="inferred from homology"/>
<reference evidence="11 12" key="1">
    <citation type="journal article" date="2017" name="Gigascience">
        <title>Draft genome of the honey bee ectoparasitic mite, Tropilaelaps mercedesae, is shaped by the parasitic life history.</title>
        <authorList>
            <person name="Dong X."/>
            <person name="Armstrong S.D."/>
            <person name="Xia D."/>
            <person name="Makepeace B.L."/>
            <person name="Darby A.C."/>
            <person name="Kadowaki T."/>
        </authorList>
    </citation>
    <scope>NUCLEOTIDE SEQUENCE [LARGE SCALE GENOMIC DNA]</scope>
    <source>
        <strain evidence="11">Wuxi-XJTLU</strain>
    </source>
</reference>
<dbReference type="EC" id="2.4.1.-" evidence="10"/>
<dbReference type="STRING" id="418985.A0A1V9XRG4"/>
<keyword evidence="12" id="KW-1185">Reference proteome</keyword>
<evidence type="ECO:0000313" key="12">
    <source>
        <dbReference type="Proteomes" id="UP000192247"/>
    </source>
</evidence>
<evidence type="ECO:0000256" key="8">
    <source>
        <dbReference type="ARBA" id="ARBA00023034"/>
    </source>
</evidence>
<accession>A0A1V9XRG4</accession>
<evidence type="ECO:0000256" key="3">
    <source>
        <dbReference type="ARBA" id="ARBA00022676"/>
    </source>
</evidence>
<dbReference type="PANTHER" id="PTHR11214:SF378">
    <property type="entry name" value="BETA-1,3-GALACTOSYLTRANSFERASE 4"/>
    <property type="match status" value="1"/>
</dbReference>
<evidence type="ECO:0000256" key="9">
    <source>
        <dbReference type="ARBA" id="ARBA00023136"/>
    </source>
</evidence>
<feature type="transmembrane region" description="Helical" evidence="10">
    <location>
        <begin position="31"/>
        <end position="52"/>
    </location>
</feature>
<dbReference type="OrthoDB" id="115198at2759"/>
<keyword evidence="3 10" id="KW-0328">Glycosyltransferase</keyword>
<dbReference type="EMBL" id="MNPL01005343">
    <property type="protein sequence ID" value="OQR76080.1"/>
    <property type="molecule type" value="Genomic_DNA"/>
</dbReference>
<protein>
    <recommendedName>
        <fullName evidence="10">Hexosyltransferase</fullName>
        <ecNumber evidence="10">2.4.1.-</ecNumber>
    </recommendedName>
</protein>
<dbReference type="Pfam" id="PF01762">
    <property type="entry name" value="Galactosyl_T"/>
    <property type="match status" value="1"/>
</dbReference>
<comment type="caution">
    <text evidence="11">The sequence shown here is derived from an EMBL/GenBank/DDBJ whole genome shotgun (WGS) entry which is preliminary data.</text>
</comment>
<keyword evidence="8 10" id="KW-0333">Golgi apparatus</keyword>
<evidence type="ECO:0000313" key="11">
    <source>
        <dbReference type="EMBL" id="OQR76080.1"/>
    </source>
</evidence>
<evidence type="ECO:0000256" key="6">
    <source>
        <dbReference type="ARBA" id="ARBA00022968"/>
    </source>
</evidence>
<evidence type="ECO:0000256" key="2">
    <source>
        <dbReference type="ARBA" id="ARBA00008661"/>
    </source>
</evidence>
<evidence type="ECO:0000256" key="5">
    <source>
        <dbReference type="ARBA" id="ARBA00022692"/>
    </source>
</evidence>
<keyword evidence="5 10" id="KW-0812">Transmembrane</keyword>
<dbReference type="AlphaFoldDB" id="A0A1V9XRG4"/>
<keyword evidence="6 10" id="KW-0735">Signal-anchor</keyword>
<evidence type="ECO:0000256" key="1">
    <source>
        <dbReference type="ARBA" id="ARBA00004323"/>
    </source>
</evidence>
<dbReference type="InterPro" id="IPR002659">
    <property type="entry name" value="Glyco_trans_31"/>
</dbReference>
<name>A0A1V9XRG4_9ACAR</name>